<dbReference type="CDD" id="cd00229">
    <property type="entry name" value="SGNH_hydrolase"/>
    <property type="match status" value="1"/>
</dbReference>
<dbReference type="InterPro" id="IPR013830">
    <property type="entry name" value="SGNH_hydro"/>
</dbReference>
<proteinExistence type="predicted"/>
<evidence type="ECO:0000259" key="1">
    <source>
        <dbReference type="Pfam" id="PF13472"/>
    </source>
</evidence>
<dbReference type="Proteomes" id="UP000321569">
    <property type="component" value="Unassembled WGS sequence"/>
</dbReference>
<dbReference type="InterPro" id="IPR045136">
    <property type="entry name" value="Iah1-like"/>
</dbReference>
<dbReference type="AlphaFoldDB" id="A0A512PMF3"/>
<dbReference type="STRING" id="1423795.FD12_GL001193"/>
<accession>A0A512PMF3</accession>
<dbReference type="SUPFAM" id="SSF52266">
    <property type="entry name" value="SGNH hydrolase"/>
    <property type="match status" value="1"/>
</dbReference>
<dbReference type="RefSeq" id="WP_056983368.1">
    <property type="nucleotide sequence ID" value="NZ_BKAM01000015.1"/>
</dbReference>
<feature type="domain" description="SGNH hydrolase-type esterase" evidence="1">
    <location>
        <begin position="15"/>
        <end position="211"/>
    </location>
</feature>
<dbReference type="Pfam" id="PF13472">
    <property type="entry name" value="Lipase_GDSL_2"/>
    <property type="match status" value="1"/>
</dbReference>
<dbReference type="InterPro" id="IPR036514">
    <property type="entry name" value="SGNH_hydro_sf"/>
</dbReference>
<evidence type="ECO:0000313" key="3">
    <source>
        <dbReference type="Proteomes" id="UP000321569"/>
    </source>
</evidence>
<name>A0A512PMF3_9LACO</name>
<gene>
    <name evidence="2" type="ORF">LRA02_12210</name>
</gene>
<comment type="caution">
    <text evidence="2">The sequence shown here is derived from an EMBL/GenBank/DDBJ whole genome shotgun (WGS) entry which is preliminary data.</text>
</comment>
<organism evidence="2 3">
    <name type="scientific">Lentilactobacillus rapi</name>
    <dbReference type="NCBI Taxonomy" id="481723"/>
    <lineage>
        <taxon>Bacteria</taxon>
        <taxon>Bacillati</taxon>
        <taxon>Bacillota</taxon>
        <taxon>Bacilli</taxon>
        <taxon>Lactobacillales</taxon>
        <taxon>Lactobacillaceae</taxon>
        <taxon>Lentilactobacillus</taxon>
    </lineage>
</organism>
<dbReference type="Gene3D" id="3.40.50.1110">
    <property type="entry name" value="SGNH hydrolase"/>
    <property type="match status" value="1"/>
</dbReference>
<protein>
    <submittedName>
        <fullName evidence="2">Lipase/esterase</fullName>
    </submittedName>
</protein>
<dbReference type="OrthoDB" id="2060945at2"/>
<dbReference type="PANTHER" id="PTHR14209">
    <property type="entry name" value="ISOAMYL ACETATE-HYDROLYZING ESTERASE 1"/>
    <property type="match status" value="1"/>
</dbReference>
<reference evidence="2 3" key="1">
    <citation type="submission" date="2019-07" db="EMBL/GenBank/DDBJ databases">
        <title>Whole genome shotgun sequence of Lactobacillus rapi NBRC 109618.</title>
        <authorList>
            <person name="Hosoyama A."/>
            <person name="Uohara A."/>
            <person name="Ohji S."/>
            <person name="Ichikawa N."/>
        </authorList>
    </citation>
    <scope>NUCLEOTIDE SEQUENCE [LARGE SCALE GENOMIC DNA]</scope>
    <source>
        <strain evidence="2 3">NBRC 109618</strain>
    </source>
</reference>
<dbReference type="PANTHER" id="PTHR14209:SF19">
    <property type="entry name" value="ISOAMYL ACETATE-HYDROLYZING ESTERASE 1 HOMOLOG"/>
    <property type="match status" value="1"/>
</dbReference>
<evidence type="ECO:0000313" key="2">
    <source>
        <dbReference type="EMBL" id="GEP72353.1"/>
    </source>
</evidence>
<sequence>MSTMNLYFKDKILNCLGDSTTWGDNGIESGGNNISWTTHLQDILPFKTVRNYGVRASRVAITPDRTDSFIERYDEMEKDADIVTVFGGINDFQHNVPLGTIEDQDPHSFYGALNTLIKGVVSMYPTQPIIFMTPTKNNFKHPTKRYPTTLQANKLGLFQRDYVQAMVRSCDLYSVPVIDLYTESGISPFLPEYVPKYMPDGMHYSDAGYERLSHRIAGELLRLAY</sequence>
<dbReference type="EMBL" id="BKAM01000015">
    <property type="protein sequence ID" value="GEP72353.1"/>
    <property type="molecule type" value="Genomic_DNA"/>
</dbReference>